<dbReference type="GO" id="GO:0016787">
    <property type="term" value="F:hydrolase activity"/>
    <property type="evidence" value="ECO:0007669"/>
    <property type="project" value="UniProtKB-KW"/>
</dbReference>
<keyword evidence="3" id="KW-1185">Reference proteome</keyword>
<dbReference type="Proteomes" id="UP001596072">
    <property type="component" value="Unassembled WGS sequence"/>
</dbReference>
<dbReference type="PANTHER" id="PTHR43194">
    <property type="entry name" value="HYDROLASE ALPHA/BETA FOLD FAMILY"/>
    <property type="match status" value="1"/>
</dbReference>
<keyword evidence="2" id="KW-0378">Hydrolase</keyword>
<evidence type="ECO:0000313" key="2">
    <source>
        <dbReference type="EMBL" id="MFC5729695.1"/>
    </source>
</evidence>
<protein>
    <submittedName>
        <fullName evidence="2">Alpha/beta fold hydrolase</fullName>
    </submittedName>
</protein>
<dbReference type="InterPro" id="IPR029058">
    <property type="entry name" value="AB_hydrolase_fold"/>
</dbReference>
<dbReference type="Gene3D" id="3.40.50.1820">
    <property type="entry name" value="alpha/beta hydrolase"/>
    <property type="match status" value="1"/>
</dbReference>
<dbReference type="InterPro" id="IPR050228">
    <property type="entry name" value="Carboxylesterase_BioH"/>
</dbReference>
<organism evidence="2 3">
    <name type="scientific">Nocardioides vastitatis</name>
    <dbReference type="NCBI Taxonomy" id="2568655"/>
    <lineage>
        <taxon>Bacteria</taxon>
        <taxon>Bacillati</taxon>
        <taxon>Actinomycetota</taxon>
        <taxon>Actinomycetes</taxon>
        <taxon>Propionibacteriales</taxon>
        <taxon>Nocardioidaceae</taxon>
        <taxon>Nocardioides</taxon>
    </lineage>
</organism>
<proteinExistence type="predicted"/>
<name>A0ABW0ZF93_9ACTN</name>
<evidence type="ECO:0000259" key="1">
    <source>
        <dbReference type="Pfam" id="PF00561"/>
    </source>
</evidence>
<dbReference type="InterPro" id="IPR000073">
    <property type="entry name" value="AB_hydrolase_1"/>
</dbReference>
<reference evidence="3" key="1">
    <citation type="journal article" date="2019" name="Int. J. Syst. Evol. Microbiol.">
        <title>The Global Catalogue of Microorganisms (GCM) 10K type strain sequencing project: providing services to taxonomists for standard genome sequencing and annotation.</title>
        <authorList>
            <consortium name="The Broad Institute Genomics Platform"/>
            <consortium name="The Broad Institute Genome Sequencing Center for Infectious Disease"/>
            <person name="Wu L."/>
            <person name="Ma J."/>
        </authorList>
    </citation>
    <scope>NUCLEOTIDE SEQUENCE [LARGE SCALE GENOMIC DNA]</scope>
    <source>
        <strain evidence="3">YIM 94188</strain>
    </source>
</reference>
<dbReference type="PANTHER" id="PTHR43194:SF2">
    <property type="entry name" value="PEROXISOMAL MEMBRANE PROTEIN LPX1"/>
    <property type="match status" value="1"/>
</dbReference>
<dbReference type="SUPFAM" id="SSF53474">
    <property type="entry name" value="alpha/beta-Hydrolases"/>
    <property type="match status" value="1"/>
</dbReference>
<gene>
    <name evidence="2" type="ORF">ACFPQB_12265</name>
</gene>
<feature type="domain" description="AB hydrolase-1" evidence="1">
    <location>
        <begin position="22"/>
        <end position="121"/>
    </location>
</feature>
<sequence>MASVVRLDDTTLEVLDLGSGEPVLLIQTGLTADELLPVARDPAVNGFRRLVQHRRGYARSGPAVAPASVARDAADCIALLDACGIAEAHVLGYSYSGAVALDLASMHPSRVTSLAVVEPPPLIAAYRDDFRAVNHALLALRREAGVDAALEIFWDMLSTPAWWAALEPQVPDARSQMRQDAATFFDGDLPALLAWEFGDEDAARVSCPVLHVGGDASGPWWAAVREQVLAWFPDAADLVVRDADHGLMVTHSAEVAAGLAAFWGAPG</sequence>
<dbReference type="Pfam" id="PF00561">
    <property type="entry name" value="Abhydrolase_1"/>
    <property type="match status" value="1"/>
</dbReference>
<accession>A0ABW0ZF93</accession>
<evidence type="ECO:0000313" key="3">
    <source>
        <dbReference type="Proteomes" id="UP001596072"/>
    </source>
</evidence>
<dbReference type="EMBL" id="JBHSNS010000005">
    <property type="protein sequence ID" value="MFC5729695.1"/>
    <property type="molecule type" value="Genomic_DNA"/>
</dbReference>
<comment type="caution">
    <text evidence="2">The sequence shown here is derived from an EMBL/GenBank/DDBJ whole genome shotgun (WGS) entry which is preliminary data.</text>
</comment>
<dbReference type="RefSeq" id="WP_136435041.1">
    <property type="nucleotide sequence ID" value="NZ_JBHSNS010000005.1"/>
</dbReference>